<evidence type="ECO:0000313" key="2">
    <source>
        <dbReference type="Proteomes" id="UP000325313"/>
    </source>
</evidence>
<comment type="caution">
    <text evidence="1">The sequence shown here is derived from an EMBL/GenBank/DDBJ whole genome shotgun (WGS) entry which is preliminary data.</text>
</comment>
<reference evidence="1 2" key="1">
    <citation type="submission" date="2019-05" db="EMBL/GenBank/DDBJ databases">
        <title>Emergence of the Ug99 lineage of the wheat stem rust pathogen through somatic hybridization.</title>
        <authorList>
            <person name="Li F."/>
            <person name="Upadhyaya N.M."/>
            <person name="Sperschneider J."/>
            <person name="Matny O."/>
            <person name="Nguyen-Phuc H."/>
            <person name="Mago R."/>
            <person name="Raley C."/>
            <person name="Miller M.E."/>
            <person name="Silverstein K.A.T."/>
            <person name="Henningsen E."/>
            <person name="Hirsch C.D."/>
            <person name="Visser B."/>
            <person name="Pretorius Z.A."/>
            <person name="Steffenson B.J."/>
            <person name="Schwessinger B."/>
            <person name="Dodds P.N."/>
            <person name="Figueroa M."/>
        </authorList>
    </citation>
    <scope>NUCLEOTIDE SEQUENCE [LARGE SCALE GENOMIC DNA]</scope>
    <source>
        <strain evidence="1 2">Ug99</strain>
    </source>
</reference>
<dbReference type="Proteomes" id="UP000325313">
    <property type="component" value="Unassembled WGS sequence"/>
</dbReference>
<evidence type="ECO:0000313" key="1">
    <source>
        <dbReference type="EMBL" id="KAA1072578.1"/>
    </source>
</evidence>
<dbReference type="EMBL" id="VDEP01000478">
    <property type="protein sequence ID" value="KAA1072578.1"/>
    <property type="molecule type" value="Genomic_DNA"/>
</dbReference>
<proteinExistence type="predicted"/>
<protein>
    <submittedName>
        <fullName evidence="1">Uncharacterized protein</fullName>
    </submittedName>
</protein>
<dbReference type="AlphaFoldDB" id="A0A5B0M9I9"/>
<sequence>MIPEIFELPRQGGTNLLPTRLSVAGFTGEAYDDASSRSYIHMDLLEAGRDRTYCSSPVLYSLYSGSATLEHKVLFFRTENVCDTALWIGIAIFSSEVGQGDRARLSEDMRHLPLRMKEKVRNTSERWLEWQFCRPGQRRNYGRPAHTCATSCNCDLGCLSSPDSAHTKALSAANCP</sequence>
<gene>
    <name evidence="1" type="ORF">PGTUg99_020942</name>
</gene>
<accession>A0A5B0M9I9</accession>
<name>A0A5B0M9I9_PUCGR</name>
<organism evidence="1 2">
    <name type="scientific">Puccinia graminis f. sp. tritici</name>
    <dbReference type="NCBI Taxonomy" id="56615"/>
    <lineage>
        <taxon>Eukaryota</taxon>
        <taxon>Fungi</taxon>
        <taxon>Dikarya</taxon>
        <taxon>Basidiomycota</taxon>
        <taxon>Pucciniomycotina</taxon>
        <taxon>Pucciniomycetes</taxon>
        <taxon>Pucciniales</taxon>
        <taxon>Pucciniaceae</taxon>
        <taxon>Puccinia</taxon>
    </lineage>
</organism>